<proteinExistence type="inferred from homology"/>
<evidence type="ECO:0000256" key="8">
    <source>
        <dbReference type="ARBA" id="ARBA00022840"/>
    </source>
</evidence>
<dbReference type="Pfam" id="PF22973">
    <property type="entry name" value="GWD1_pHisD"/>
    <property type="match status" value="1"/>
</dbReference>
<comment type="subunit">
    <text evidence="3">Homodimer.</text>
</comment>
<keyword evidence="9" id="KW-0460">Magnesium</keyword>
<evidence type="ECO:0000256" key="1">
    <source>
        <dbReference type="ARBA" id="ARBA00001946"/>
    </source>
</evidence>
<protein>
    <recommendedName>
        <fullName evidence="15">Pyruvate phosphate dikinase AMP/ATP-binding domain-containing protein</fullName>
    </recommendedName>
</protein>
<evidence type="ECO:0000256" key="7">
    <source>
        <dbReference type="ARBA" id="ARBA00022777"/>
    </source>
</evidence>
<dbReference type="Proteomes" id="UP001642464">
    <property type="component" value="Unassembled WGS sequence"/>
</dbReference>
<keyword evidence="10" id="KW-0119">Carbohydrate metabolism</keyword>
<evidence type="ECO:0000256" key="10">
    <source>
        <dbReference type="ARBA" id="ARBA00023277"/>
    </source>
</evidence>
<comment type="caution">
    <text evidence="13">The sequence shown here is derived from an EMBL/GenBank/DDBJ whole genome shotgun (WGS) entry which is preliminary data.</text>
</comment>
<keyword evidence="14" id="KW-1185">Reference proteome</keyword>
<dbReference type="InterPro" id="IPR002192">
    <property type="entry name" value="PPDK_AMP/ATP-bd"/>
</dbReference>
<feature type="domain" description="Pyruvate phosphate dikinase AMP/ATP-binding" evidence="11">
    <location>
        <begin position="1000"/>
        <end position="1200"/>
    </location>
</feature>
<comment type="similarity">
    <text evidence="2">Belongs to the PEP-utilizing enzyme family.</text>
</comment>
<dbReference type="InterPro" id="IPR013815">
    <property type="entry name" value="ATP_grasp_subdomain_1"/>
</dbReference>
<evidence type="ECO:0000313" key="14">
    <source>
        <dbReference type="Proteomes" id="UP001642464"/>
    </source>
</evidence>
<keyword evidence="4" id="KW-0808">Transferase</keyword>
<dbReference type="Gene3D" id="3.30.1490.20">
    <property type="entry name" value="ATP-grasp fold, A domain"/>
    <property type="match status" value="1"/>
</dbReference>
<dbReference type="PANTHER" id="PTHR46999">
    <property type="entry name" value="ALPHA-GLUCAN WATER DIKINASE 1, CHLOROPLASTIC-RELATED"/>
    <property type="match status" value="1"/>
</dbReference>
<dbReference type="SUPFAM" id="SSF56059">
    <property type="entry name" value="Glutathione synthetase ATP-binding domain-like"/>
    <property type="match status" value="1"/>
</dbReference>
<organism evidence="13 14">
    <name type="scientific">Durusdinium trenchii</name>
    <dbReference type="NCBI Taxonomy" id="1381693"/>
    <lineage>
        <taxon>Eukaryota</taxon>
        <taxon>Sar</taxon>
        <taxon>Alveolata</taxon>
        <taxon>Dinophyceae</taxon>
        <taxon>Suessiales</taxon>
        <taxon>Symbiodiniaceae</taxon>
        <taxon>Durusdinium</taxon>
    </lineage>
</organism>
<evidence type="ECO:0000256" key="4">
    <source>
        <dbReference type="ARBA" id="ARBA00022679"/>
    </source>
</evidence>
<reference evidence="13 14" key="1">
    <citation type="submission" date="2024-02" db="EMBL/GenBank/DDBJ databases">
        <authorList>
            <person name="Chen Y."/>
            <person name="Shah S."/>
            <person name="Dougan E. K."/>
            <person name="Thang M."/>
            <person name="Chan C."/>
        </authorList>
    </citation>
    <scope>NUCLEOTIDE SEQUENCE [LARGE SCALE GENOMIC DNA]</scope>
</reference>
<dbReference type="PANTHER" id="PTHR46999:SF1">
    <property type="entry name" value="ALPHA-GLUCAN WATER DIKINASE 1, CHLOROPLASTIC"/>
    <property type="match status" value="1"/>
</dbReference>
<dbReference type="InterPro" id="IPR054481">
    <property type="entry name" value="GWD1_pHisD"/>
</dbReference>
<name>A0ABP0KTU6_9DINO</name>
<comment type="cofactor">
    <cofactor evidence="1">
        <name>Mg(2+)</name>
        <dbReference type="ChEBI" id="CHEBI:18420"/>
    </cofactor>
</comment>
<gene>
    <name evidence="13" type="ORF">SCF082_LOCUS18878</name>
</gene>
<evidence type="ECO:0000259" key="11">
    <source>
        <dbReference type="Pfam" id="PF01326"/>
    </source>
</evidence>
<evidence type="ECO:0000256" key="6">
    <source>
        <dbReference type="ARBA" id="ARBA00022741"/>
    </source>
</evidence>
<evidence type="ECO:0000256" key="5">
    <source>
        <dbReference type="ARBA" id="ARBA00022723"/>
    </source>
</evidence>
<evidence type="ECO:0000256" key="3">
    <source>
        <dbReference type="ARBA" id="ARBA00011738"/>
    </source>
</evidence>
<dbReference type="Gene3D" id="3.30.470.20">
    <property type="entry name" value="ATP-grasp fold, B domain"/>
    <property type="match status" value="1"/>
</dbReference>
<keyword evidence="7" id="KW-0418">Kinase</keyword>
<sequence length="1201" mass="130112">MPTYPIDGGAEIAVNPSGGFGKAPLSLNFQCRHVRRMLSINSGGFAGRLHWAVLNADGAWQAPAVQPDGSQDCDGTASSAHLNGDGNVTMTFRSGQVPEKITFVLVIEVGGQTHWLKGPGGENFVVDVAALAAEVGGGGLGGEARVAPREPTWPELEKAKAAVASAAKSDTSAPVVRRRRAKAPAMVNSSDLFVKAGEMQVEQGLGSIKWTATVGADEVNVFLEALLELSEDAEVSLHWGAAPSAGSEWQPIDTLPSNCKAFDDVAARVVVPGQARLVLSFKRAQAPKAPRWLSFVLYIKFGSGELWLKRDGGDNFWVPVLATGEEVPQTATSEQSLSQRFCQAETRYQHFTQFQRLCACSDVLAAEVDFEAAAWIATVLCLADAKALEWYRKSGYQPKDMAHAQERIGGVMSAAVSNAQDPRIRTLLRLAVKAVPRGSSGGGDAIRHGILNIMRTHGIKEGHRPGIECKFIEQWHQKLHTNSAPDDIAICEGYLAYLSSGNVDEMYRVMWECGKLTREDLGKMCQMGFKDHTKSGGRGLNFTPVHLPHMYNDVKSFLGLLKHVHGGSDLFSLCEACKGQYPDHESECLAFDIFHSRDDPFSMGKILDLRRSLAERSNVAEIPRDGLLTFIFQILEDLMMSRHDPSLQQGYALLQKLMQQSNKWTPEWCKMLHAAFDRIALTCTATADVISTALQNCADELLEAGSKPGAVFCPDSKHLGTFGEEKARCLTERVLAQTLKVFMPQVRRWSGLGPWEVVAAGGLGGAVGILQSCHELPTEAPSEAQLLVLETMTGWEDIPANINAILLPAGQAVDTLSHVAIRARNQEVLLASCDEEQQLQELRKLQGQNLRLQVSATGEVTWTATSEKSKLKDSSAAAFLAETMQPPPPPPSAVLKASDFTKNPKSIGGKSLHLAELMADGTYRVPTSATIPYGIFEQALKDKANEGLEEELQEVLAEGDMAEARKFLEEELAVPSSVRPALDAALGEASKALDAGDWQRALKRVWASKWTDRAVASREQMKVPDKALYLAVLVQPVVHARYAFVIHTRSPLPGASPSSALVELCVGLGESLVSNAPGRALSASVEGQAINVHVYPSKPEGVFVPPGGTAIFRSDSNGEDLEGFAGAGLYDSVTVKDCEHRSVDYAEEPLFFDEQFRSQLLLQLFQIGRQIEKNFGGQAQDIEGAVAEDGTIVITQSRPQV</sequence>
<evidence type="ECO:0000259" key="12">
    <source>
        <dbReference type="Pfam" id="PF22973"/>
    </source>
</evidence>
<feature type="domain" description="Alpha-glucan water dikinase phosphohistidine-like" evidence="12">
    <location>
        <begin position="755"/>
        <end position="869"/>
    </location>
</feature>
<evidence type="ECO:0000313" key="13">
    <source>
        <dbReference type="EMBL" id="CAK9029628.1"/>
    </source>
</evidence>
<evidence type="ECO:0000256" key="9">
    <source>
        <dbReference type="ARBA" id="ARBA00022842"/>
    </source>
</evidence>
<dbReference type="Pfam" id="PF01326">
    <property type="entry name" value="PPDK_N"/>
    <property type="match status" value="1"/>
</dbReference>
<keyword evidence="8" id="KW-0067">ATP-binding</keyword>
<accession>A0ABP0KTU6</accession>
<keyword evidence="6" id="KW-0547">Nucleotide-binding</keyword>
<keyword evidence="5" id="KW-0479">Metal-binding</keyword>
<evidence type="ECO:0000256" key="2">
    <source>
        <dbReference type="ARBA" id="ARBA00007837"/>
    </source>
</evidence>
<evidence type="ECO:0008006" key="15">
    <source>
        <dbReference type="Google" id="ProtNLM"/>
    </source>
</evidence>
<dbReference type="EMBL" id="CAXAMM010012714">
    <property type="protein sequence ID" value="CAK9029628.1"/>
    <property type="molecule type" value="Genomic_DNA"/>
</dbReference>